<evidence type="ECO:0000256" key="5">
    <source>
        <dbReference type="ARBA" id="ARBA00023015"/>
    </source>
</evidence>
<dbReference type="SUPFAM" id="SSF55021">
    <property type="entry name" value="ACT-like"/>
    <property type="match status" value="1"/>
</dbReference>
<keyword evidence="5" id="KW-0805">Transcription regulation</keyword>
<dbReference type="InterPro" id="IPR022988">
    <property type="entry name" value="Ni_resp_reg_NikR"/>
</dbReference>
<dbReference type="InterPro" id="IPR027271">
    <property type="entry name" value="Acetolactate_synth/TF_NikR_C"/>
</dbReference>
<dbReference type="InterPro" id="IPR010985">
    <property type="entry name" value="Ribbon_hlx_hlx"/>
</dbReference>
<keyword evidence="7" id="KW-0804">Transcription</keyword>
<gene>
    <name evidence="10" type="ORF">GALL_114520</name>
</gene>
<evidence type="ECO:0000256" key="3">
    <source>
        <dbReference type="ARBA" id="ARBA00022596"/>
    </source>
</evidence>
<dbReference type="InterPro" id="IPR002145">
    <property type="entry name" value="CopG"/>
</dbReference>
<evidence type="ECO:0000256" key="1">
    <source>
        <dbReference type="ARBA" id="ARBA00001967"/>
    </source>
</evidence>
<feature type="domain" description="Ribbon-helix-helix protein CopG" evidence="8">
    <location>
        <begin position="40"/>
        <end position="79"/>
    </location>
</feature>
<dbReference type="GO" id="GO:0003677">
    <property type="term" value="F:DNA binding"/>
    <property type="evidence" value="ECO:0007669"/>
    <property type="project" value="UniProtKB-KW"/>
</dbReference>
<feature type="domain" description="Transcription factor NikR nickel binding C-terminal" evidence="9">
    <location>
        <begin position="91"/>
        <end position="167"/>
    </location>
</feature>
<dbReference type="InterPro" id="IPR013321">
    <property type="entry name" value="Arc_rbn_hlx_hlx"/>
</dbReference>
<dbReference type="InterPro" id="IPR014864">
    <property type="entry name" value="TF_NikR_Ni-bd_C"/>
</dbReference>
<keyword evidence="4" id="KW-0479">Metal-binding</keyword>
<keyword evidence="6" id="KW-0238">DNA-binding</keyword>
<keyword evidence="3" id="KW-0533">Nickel</keyword>
<sequence length="175" mass="19348">MNASPEDATVALRDSGWVSPAAGYAIGTTPTAMTPRKTAVRFSVSVPSDLLDELDALVRRRGFKSRSQAIAEMARERLLEAHEEQGTGSMAGTISLVYDHRKRNLQSALAAIQHRYYLYIVSSMHVHLEHHNYLEVLLVQGPVETLRRLADELTATKGVKNGRLHLTATAMPQLM</sequence>
<accession>A0A1J5T2Y2</accession>
<comment type="caution">
    <text evidence="10">The sequence shown here is derived from an EMBL/GenBank/DDBJ whole genome shotgun (WGS) entry which is preliminary data.</text>
</comment>
<dbReference type="NCBIfam" id="NF003381">
    <property type="entry name" value="PRK04460.1"/>
    <property type="match status" value="1"/>
</dbReference>
<dbReference type="Gene3D" id="3.30.70.1150">
    <property type="entry name" value="ACT-like. Chain A, domain 2"/>
    <property type="match status" value="1"/>
</dbReference>
<evidence type="ECO:0000313" key="10">
    <source>
        <dbReference type="EMBL" id="OIR06534.1"/>
    </source>
</evidence>
<name>A0A1J5T2Y2_9ZZZZ</name>
<dbReference type="NCBIfam" id="NF002815">
    <property type="entry name" value="PRK02967.1"/>
    <property type="match status" value="1"/>
</dbReference>
<dbReference type="Pfam" id="PF08753">
    <property type="entry name" value="NikR_C"/>
    <property type="match status" value="1"/>
</dbReference>
<dbReference type="AlphaFoldDB" id="A0A1J5T2Y2"/>
<dbReference type="PANTHER" id="PTHR34719">
    <property type="entry name" value="NICKEL-RESPONSIVE REGULATOR"/>
    <property type="match status" value="1"/>
</dbReference>
<dbReference type="GO" id="GO:0016151">
    <property type="term" value="F:nickel cation binding"/>
    <property type="evidence" value="ECO:0007669"/>
    <property type="project" value="InterPro"/>
</dbReference>
<evidence type="ECO:0000256" key="4">
    <source>
        <dbReference type="ARBA" id="ARBA00022723"/>
    </source>
</evidence>
<evidence type="ECO:0000259" key="9">
    <source>
        <dbReference type="Pfam" id="PF08753"/>
    </source>
</evidence>
<dbReference type="NCBIfam" id="NF002169">
    <property type="entry name" value="PRK01002.1"/>
    <property type="match status" value="1"/>
</dbReference>
<organism evidence="10">
    <name type="scientific">mine drainage metagenome</name>
    <dbReference type="NCBI Taxonomy" id="410659"/>
    <lineage>
        <taxon>unclassified sequences</taxon>
        <taxon>metagenomes</taxon>
        <taxon>ecological metagenomes</taxon>
    </lineage>
</organism>
<dbReference type="GO" id="GO:0010045">
    <property type="term" value="P:response to nickel cation"/>
    <property type="evidence" value="ECO:0007669"/>
    <property type="project" value="InterPro"/>
</dbReference>
<dbReference type="Pfam" id="PF01402">
    <property type="entry name" value="RHH_1"/>
    <property type="match status" value="1"/>
</dbReference>
<evidence type="ECO:0000256" key="6">
    <source>
        <dbReference type="ARBA" id="ARBA00023125"/>
    </source>
</evidence>
<reference evidence="10" key="1">
    <citation type="submission" date="2016-10" db="EMBL/GenBank/DDBJ databases">
        <title>Sequence of Gallionella enrichment culture.</title>
        <authorList>
            <person name="Poehlein A."/>
            <person name="Muehling M."/>
            <person name="Daniel R."/>
        </authorList>
    </citation>
    <scope>NUCLEOTIDE SEQUENCE</scope>
</reference>
<dbReference type="GO" id="GO:0006355">
    <property type="term" value="P:regulation of DNA-templated transcription"/>
    <property type="evidence" value="ECO:0007669"/>
    <property type="project" value="InterPro"/>
</dbReference>
<proteinExistence type="inferred from homology"/>
<comment type="similarity">
    <text evidence="2">Belongs to the transcriptional regulatory CopG/NikR family.</text>
</comment>
<dbReference type="Gene3D" id="1.10.1220.10">
    <property type="entry name" value="Met repressor-like"/>
    <property type="match status" value="1"/>
</dbReference>
<evidence type="ECO:0000256" key="2">
    <source>
        <dbReference type="ARBA" id="ARBA00008478"/>
    </source>
</evidence>
<dbReference type="InterPro" id="IPR045865">
    <property type="entry name" value="ACT-like_dom_sf"/>
</dbReference>
<dbReference type="SUPFAM" id="SSF47598">
    <property type="entry name" value="Ribbon-helix-helix"/>
    <property type="match status" value="1"/>
</dbReference>
<dbReference type="HAMAP" id="MF_00476">
    <property type="entry name" value="NikR"/>
    <property type="match status" value="1"/>
</dbReference>
<dbReference type="PANTHER" id="PTHR34719:SF2">
    <property type="entry name" value="NICKEL-RESPONSIVE REGULATOR"/>
    <property type="match status" value="1"/>
</dbReference>
<evidence type="ECO:0000256" key="7">
    <source>
        <dbReference type="ARBA" id="ARBA00023163"/>
    </source>
</evidence>
<evidence type="ECO:0000259" key="8">
    <source>
        <dbReference type="Pfam" id="PF01402"/>
    </source>
</evidence>
<dbReference type="InterPro" id="IPR050192">
    <property type="entry name" value="CopG/NikR_regulator"/>
</dbReference>
<protein>
    <submittedName>
        <fullName evidence="10">Putative nickel-responsive regulator</fullName>
    </submittedName>
</protein>
<dbReference type="CDD" id="cd22231">
    <property type="entry name" value="RHH_NikR_HicB-like"/>
    <property type="match status" value="1"/>
</dbReference>
<dbReference type="EMBL" id="MLJW01000043">
    <property type="protein sequence ID" value="OIR06534.1"/>
    <property type="molecule type" value="Genomic_DNA"/>
</dbReference>
<comment type="cofactor">
    <cofactor evidence="1">
        <name>Ni(2+)</name>
        <dbReference type="ChEBI" id="CHEBI:49786"/>
    </cofactor>
</comment>